<accession>A0A7W3LRD9</accession>
<evidence type="ECO:0000313" key="2">
    <source>
        <dbReference type="EMBL" id="MBA8952852.1"/>
    </source>
</evidence>
<reference evidence="2 3" key="1">
    <citation type="submission" date="2020-08" db="EMBL/GenBank/DDBJ databases">
        <title>Genomic Encyclopedia of Type Strains, Phase IV (KMG-IV): sequencing the most valuable type-strain genomes for metagenomic binning, comparative biology and taxonomic classification.</title>
        <authorList>
            <person name="Goeker M."/>
        </authorList>
    </citation>
    <scope>NUCLEOTIDE SEQUENCE [LARGE SCALE GENOMIC DNA]</scope>
    <source>
        <strain evidence="2 3">DSM 44197</strain>
    </source>
</reference>
<proteinExistence type="predicted"/>
<organism evidence="2 3">
    <name type="scientific">Actinomadura namibiensis</name>
    <dbReference type="NCBI Taxonomy" id="182080"/>
    <lineage>
        <taxon>Bacteria</taxon>
        <taxon>Bacillati</taxon>
        <taxon>Actinomycetota</taxon>
        <taxon>Actinomycetes</taxon>
        <taxon>Streptosporangiales</taxon>
        <taxon>Thermomonosporaceae</taxon>
        <taxon>Actinomadura</taxon>
    </lineage>
</organism>
<sequence length="124" mass="12279">MNDGRVDVGVGLEVELAQRLWPGELGCFDAALTAAAGPAVALGQQQRGQESQVGHLLAAGGDGRVPDGSRAKRSRRSVSEGTVAPSSARSSAGMGLSGFAGGPVSTSGAMEPGSSQSVLVAFIA</sequence>
<feature type="compositionally biased region" description="Polar residues" evidence="1">
    <location>
        <begin position="104"/>
        <end position="114"/>
    </location>
</feature>
<name>A0A7W3LRD9_ACTNM</name>
<dbReference type="AlphaFoldDB" id="A0A7W3LRD9"/>
<protein>
    <submittedName>
        <fullName evidence="2">Uncharacterized protein</fullName>
    </submittedName>
</protein>
<evidence type="ECO:0000313" key="3">
    <source>
        <dbReference type="Proteomes" id="UP000572680"/>
    </source>
</evidence>
<keyword evidence="3" id="KW-1185">Reference proteome</keyword>
<evidence type="ECO:0000256" key="1">
    <source>
        <dbReference type="SAM" id="MobiDB-lite"/>
    </source>
</evidence>
<dbReference type="EMBL" id="JACJIA010000005">
    <property type="protein sequence ID" value="MBA8952852.1"/>
    <property type="molecule type" value="Genomic_DNA"/>
</dbReference>
<gene>
    <name evidence="2" type="ORF">HNR61_004498</name>
</gene>
<dbReference type="Proteomes" id="UP000572680">
    <property type="component" value="Unassembled WGS sequence"/>
</dbReference>
<feature type="region of interest" description="Disordered" evidence="1">
    <location>
        <begin position="58"/>
        <end position="114"/>
    </location>
</feature>
<comment type="caution">
    <text evidence="2">The sequence shown here is derived from an EMBL/GenBank/DDBJ whole genome shotgun (WGS) entry which is preliminary data.</text>
</comment>